<dbReference type="OrthoDB" id="4153178at2759"/>
<feature type="region of interest" description="Disordered" evidence="1">
    <location>
        <begin position="117"/>
        <end position="165"/>
    </location>
</feature>
<sequence length="607" mass="67369">MAANATGDYPTCPSPVHRRLSNREQRGTIRLIRDHDEHGDGLADLEALHHHPSRSRMHSLLSSYPSDRNLPSSASSRSSSLSRSSVPAWARLYYGSGERRWLAAKLSTESMVSDFTGDSRGGSFPSRSPSADVHPAVIQSPRRRPREASGTASDGDNTDMSPAPFLGRLRAQSSSIWSPHLRRDRRAIGYGIWEPPSAVWSTNGVWLSRQNLQPILFVVGFVFPLAWAIASFLPLPPTSGPEMAQVNPSTSHLDVRLEANHPPPMDMLDMRLYNHARWWRTRNRAMAIVGIFVIGAVVALIIFGYFFDGLGPLATLSNREQRGTIRLIRDHDEHGDGLADLEALHHHPSRSRMHSLLSSYPSDRNLPSSASSRSSSLSRSSVPAWARLYYGSGERRWLAAKLSTESMVSDFTGDSRGGSFPSRSPSADVHPAVIQSPRRRPREASGTASDGDNTDMSPAPFLGRLRAQSSSIWSPHLRRDRRAIGYGIWEPPSAVWSTNGVWLSRQNLQPILFVVGFVFPLAWAIASFLPLPPTSGPEMAQVNPSTSHLDVRLEANHPPPMDMLDMRLYNHARWWRTRNRAMAIVGIFVIGAVVALIIFGVRQKWRS</sequence>
<feature type="transmembrane region" description="Helical" evidence="2">
    <location>
        <begin position="285"/>
        <end position="307"/>
    </location>
</feature>
<dbReference type="Proteomes" id="UP000019374">
    <property type="component" value="Unassembled WGS sequence"/>
</dbReference>
<evidence type="ECO:0000313" key="4">
    <source>
        <dbReference type="Proteomes" id="UP000019374"/>
    </source>
</evidence>
<keyword evidence="2" id="KW-0472">Membrane</keyword>
<accession>T5AF58</accession>
<reference evidence="3 4" key="1">
    <citation type="journal article" date="2013" name="Chin. Sci. Bull.">
        <title>Genome survey uncovers the secrets of sex and lifestyle in caterpillar fungus.</title>
        <authorList>
            <person name="Hu X."/>
            <person name="Zhang Y."/>
            <person name="Xiao G."/>
            <person name="Zheng P."/>
            <person name="Xia Y."/>
            <person name="Zhang X."/>
            <person name="St Leger R.J."/>
            <person name="Liu X."/>
            <person name="Wang C."/>
        </authorList>
    </citation>
    <scope>NUCLEOTIDE SEQUENCE [LARGE SCALE GENOMIC DNA]</scope>
    <source>
        <strain evidence="4">Co18 / CGMCC 3.14243</strain>
        <tissue evidence="3">Fruit-body</tissue>
    </source>
</reference>
<name>T5AF58_OPHSC</name>
<proteinExistence type="predicted"/>
<dbReference type="EMBL" id="KE652551">
    <property type="protein sequence ID" value="EQL01204.1"/>
    <property type="molecule type" value="Genomic_DNA"/>
</dbReference>
<feature type="compositionally biased region" description="Low complexity" evidence="1">
    <location>
        <begin position="121"/>
        <end position="130"/>
    </location>
</feature>
<feature type="transmembrane region" description="Helical" evidence="2">
    <location>
        <begin position="581"/>
        <end position="601"/>
    </location>
</feature>
<feature type="compositionally biased region" description="Polar residues" evidence="1">
    <location>
        <begin position="446"/>
        <end position="456"/>
    </location>
</feature>
<feature type="region of interest" description="Disordered" evidence="1">
    <location>
        <begin position="53"/>
        <end position="81"/>
    </location>
</feature>
<dbReference type="eggNOG" id="ENOG502S8T0">
    <property type="taxonomic scope" value="Eukaryota"/>
</dbReference>
<evidence type="ECO:0000256" key="1">
    <source>
        <dbReference type="SAM" id="MobiDB-lite"/>
    </source>
</evidence>
<feature type="transmembrane region" description="Helical" evidence="2">
    <location>
        <begin position="511"/>
        <end position="529"/>
    </location>
</feature>
<protein>
    <submittedName>
        <fullName evidence="3">Serine-rich protein</fullName>
    </submittedName>
</protein>
<organism evidence="3 4">
    <name type="scientific">Ophiocordyceps sinensis (strain Co18 / CGMCC 3.14243)</name>
    <name type="common">Yarsagumba caterpillar fungus</name>
    <name type="synonym">Hirsutella sinensis</name>
    <dbReference type="NCBI Taxonomy" id="911162"/>
    <lineage>
        <taxon>Eukaryota</taxon>
        <taxon>Fungi</taxon>
        <taxon>Dikarya</taxon>
        <taxon>Ascomycota</taxon>
        <taxon>Pezizomycotina</taxon>
        <taxon>Sordariomycetes</taxon>
        <taxon>Hypocreomycetidae</taxon>
        <taxon>Hypocreales</taxon>
        <taxon>Ophiocordycipitaceae</taxon>
        <taxon>Ophiocordyceps</taxon>
    </lineage>
</organism>
<feature type="compositionally biased region" description="Low complexity" evidence="1">
    <location>
        <begin position="72"/>
        <end position="81"/>
    </location>
</feature>
<feature type="transmembrane region" description="Helical" evidence="2">
    <location>
        <begin position="215"/>
        <end position="233"/>
    </location>
</feature>
<gene>
    <name evidence="3" type="ORF">OCS_03090</name>
</gene>
<keyword evidence="2" id="KW-0812">Transmembrane</keyword>
<evidence type="ECO:0000313" key="3">
    <source>
        <dbReference type="EMBL" id="EQL01204.1"/>
    </source>
</evidence>
<dbReference type="AlphaFoldDB" id="T5AF58"/>
<evidence type="ECO:0000256" key="2">
    <source>
        <dbReference type="SAM" id="Phobius"/>
    </source>
</evidence>
<feature type="compositionally biased region" description="Polar residues" evidence="1">
    <location>
        <begin position="60"/>
        <end position="71"/>
    </location>
</feature>
<feature type="compositionally biased region" description="Polar residues" evidence="1">
    <location>
        <begin position="150"/>
        <end position="160"/>
    </location>
</feature>
<dbReference type="HOGENOM" id="CLU_449843_0_0_1"/>
<feature type="region of interest" description="Disordered" evidence="1">
    <location>
        <begin position="413"/>
        <end position="461"/>
    </location>
</feature>
<feature type="compositionally biased region" description="Low complexity" evidence="1">
    <location>
        <begin position="417"/>
        <end position="426"/>
    </location>
</feature>
<keyword evidence="2" id="KW-1133">Transmembrane helix</keyword>
<feature type="region of interest" description="Disordered" evidence="1">
    <location>
        <begin position="1"/>
        <end position="25"/>
    </location>
</feature>